<comment type="caution">
    <text evidence="1">The sequence shown here is derived from an EMBL/GenBank/DDBJ whole genome shotgun (WGS) entry which is preliminary data.</text>
</comment>
<proteinExistence type="predicted"/>
<dbReference type="OrthoDB" id="7202732at2"/>
<evidence type="ECO:0000313" key="2">
    <source>
        <dbReference type="Proteomes" id="UP000287336"/>
    </source>
</evidence>
<dbReference type="AlphaFoldDB" id="A0A433KWU0"/>
<evidence type="ECO:0000313" key="1">
    <source>
        <dbReference type="EMBL" id="RUR34092.1"/>
    </source>
</evidence>
<protein>
    <recommendedName>
        <fullName evidence="3">L,D-transpeptidase</fullName>
    </recommendedName>
</protein>
<dbReference type="Proteomes" id="UP000287336">
    <property type="component" value="Unassembled WGS sequence"/>
</dbReference>
<gene>
    <name evidence="1" type="ORF">ELY33_02185</name>
</gene>
<sequence length="159" mass="17606">MPYMIIDKREAKVFMFNAEGQLRGESSALLGMAVGDDSVPGIGERALASILPEERTTPAGRFVASLGRNLKGGEILWIDYETAISLHPVVAGTPRERREERLASPHADDKRISYGCINVPKTFYTTLVSTAFKNSNGIVYVLPETRPNHAVFESYYKVE</sequence>
<keyword evidence="2" id="KW-1185">Reference proteome</keyword>
<reference evidence="1 2" key="1">
    <citation type="submission" date="2018-12" db="EMBL/GenBank/DDBJ databases">
        <title>three novel Halomonas strain isolated from plants.</title>
        <authorList>
            <person name="Sun C."/>
        </authorList>
    </citation>
    <scope>NUCLEOTIDE SEQUENCE [LARGE SCALE GENOMIC DNA]</scope>
    <source>
        <strain evidence="1 2">DSM 19434</strain>
    </source>
</reference>
<evidence type="ECO:0008006" key="3">
    <source>
        <dbReference type="Google" id="ProtNLM"/>
    </source>
</evidence>
<organism evidence="1 2">
    <name type="scientific">Vreelandella andesensis</name>
    <dbReference type="NCBI Taxonomy" id="447567"/>
    <lineage>
        <taxon>Bacteria</taxon>
        <taxon>Pseudomonadati</taxon>
        <taxon>Pseudomonadota</taxon>
        <taxon>Gammaproteobacteria</taxon>
        <taxon>Oceanospirillales</taxon>
        <taxon>Halomonadaceae</taxon>
        <taxon>Vreelandella</taxon>
    </lineage>
</organism>
<name>A0A433KWU0_9GAMM</name>
<dbReference type="EMBL" id="RZHG01000003">
    <property type="protein sequence ID" value="RUR34092.1"/>
    <property type="molecule type" value="Genomic_DNA"/>
</dbReference>
<accession>A0A433KWU0</accession>